<dbReference type="Pfam" id="PF22053">
    <property type="entry name" value="DUF6938"/>
    <property type="match status" value="1"/>
</dbReference>
<feature type="region of interest" description="Disordered" evidence="4">
    <location>
        <begin position="1"/>
        <end position="28"/>
    </location>
</feature>
<evidence type="ECO:0000259" key="5">
    <source>
        <dbReference type="PROSITE" id="PS50011"/>
    </source>
</evidence>
<dbReference type="Pfam" id="PF00069">
    <property type="entry name" value="Pkinase"/>
    <property type="match status" value="1"/>
</dbReference>
<dbReference type="OrthoDB" id="429012at2759"/>
<protein>
    <submittedName>
        <fullName evidence="6">CBL-interacting protein kinase 28</fullName>
    </submittedName>
</protein>
<gene>
    <name evidence="6" type="primary">CIPK28</name>
    <name evidence="6" type="ORF">AK812_SmicGene12386</name>
</gene>
<evidence type="ECO:0000256" key="4">
    <source>
        <dbReference type="SAM" id="MobiDB-lite"/>
    </source>
</evidence>
<sequence length="782" mass="86373">MQEKSFGDETSPALLSGPGSPNRRPGAQDLPEAIASVGETFRGLLGFALKWDSLVSLTEDTSVGGREKLDEIYFVQKVKLGQGSFGTVWRAKNRKSGITVAIKQMDKASMPKRGVKRHDIEREVSMMRACSHEYITKLYDTFEDQTSIYLALEYCDGGDFGDKVRELGPVIKEEDTAEWMRQMCEALYHLHSKGICHRDIKPDNFMVLGDSTLKLSDFGLAVHLPPGGILTDKCGTPAFMAPEQHMMPVHSRGYGFPVDMWAAGVSMHCAMGGAFCRLCCNRPSESGDALDELGKPWPEKQTEEFVGLEASCRDRSYVNRMMWLTFAGFPKINAWERQVAWEAVPSPIVNGLSLLEQSQSNTPESLKVLAEALKTQKTVIVGSVRMGYGHHRIAYSALTWALELGGKPFLLDILSPDCIEAAVVRNMDKQYSRMSRIASNLGGVFDAIWGKMMLQGDANALRLSLALAQRIRGIMAAFPKDVPVITTHPFVGNMAVACGFKHVINLIFDNLPQYFVLVPGALNLVQSPSYFDKLLDMGCPAKSLRLAGHWVSSDLCINAVADSKSRIERSEQNLPRRFLIAVGGAGAQSAFLSGLLSAMAPLLREKKIRIYLNCGDHKHIADAVVSKLKDLELDWNEVTSSEGTVSLCKKEALDLLEEPPNWKAVTVFRFDSHFAAFRCTDLVIRVADVLVTKPSELAFFPVPKLHIRRVGAHEAHSAVRAQELGDGSVECREVPHAMQKLGQLIEPQSPLFRLMNECIIKAAEQKVYEGSKVACEFAFGAQ</sequence>
<evidence type="ECO:0000313" key="7">
    <source>
        <dbReference type="Proteomes" id="UP000186817"/>
    </source>
</evidence>
<dbReference type="InterPro" id="IPR017441">
    <property type="entry name" value="Protein_kinase_ATP_BS"/>
</dbReference>
<evidence type="ECO:0000256" key="2">
    <source>
        <dbReference type="ARBA" id="ARBA00022840"/>
    </source>
</evidence>
<keyword evidence="6" id="KW-0808">Transferase</keyword>
<dbReference type="SUPFAM" id="SSF56112">
    <property type="entry name" value="Protein kinase-like (PK-like)"/>
    <property type="match status" value="1"/>
</dbReference>
<dbReference type="GO" id="GO:0004672">
    <property type="term" value="F:protein kinase activity"/>
    <property type="evidence" value="ECO:0007669"/>
    <property type="project" value="InterPro"/>
</dbReference>
<reference evidence="6 7" key="1">
    <citation type="submission" date="2016-02" db="EMBL/GenBank/DDBJ databases">
        <title>Genome analysis of coral dinoflagellate symbionts highlights evolutionary adaptations to a symbiotic lifestyle.</title>
        <authorList>
            <person name="Aranda M."/>
            <person name="Li Y."/>
            <person name="Liew Y.J."/>
            <person name="Baumgarten S."/>
            <person name="Simakov O."/>
            <person name="Wilson M."/>
            <person name="Piel J."/>
            <person name="Ashoor H."/>
            <person name="Bougouffa S."/>
            <person name="Bajic V.B."/>
            <person name="Ryu T."/>
            <person name="Ravasi T."/>
            <person name="Bayer T."/>
            <person name="Micklem G."/>
            <person name="Kim H."/>
            <person name="Bhak J."/>
            <person name="Lajeunesse T.C."/>
            <person name="Voolstra C.R."/>
        </authorList>
    </citation>
    <scope>NUCLEOTIDE SEQUENCE [LARGE SCALE GENOMIC DNA]</scope>
    <source>
        <strain evidence="6 7">CCMP2467</strain>
    </source>
</reference>
<keyword evidence="6" id="KW-0418">Kinase</keyword>
<dbReference type="InterPro" id="IPR054217">
    <property type="entry name" value="DUF6937"/>
</dbReference>
<dbReference type="GO" id="GO:0005524">
    <property type="term" value="F:ATP binding"/>
    <property type="evidence" value="ECO:0007669"/>
    <property type="project" value="UniProtKB-UniRule"/>
</dbReference>
<name>A0A1Q9EAU2_SYMMI</name>
<evidence type="ECO:0000256" key="3">
    <source>
        <dbReference type="PROSITE-ProRule" id="PRU10141"/>
    </source>
</evidence>
<dbReference type="InterPro" id="IPR000719">
    <property type="entry name" value="Prot_kinase_dom"/>
</dbReference>
<keyword evidence="1 3" id="KW-0547">Nucleotide-binding</keyword>
<dbReference type="PANTHER" id="PTHR24347">
    <property type="entry name" value="SERINE/THREONINE-PROTEIN KINASE"/>
    <property type="match status" value="1"/>
</dbReference>
<dbReference type="InterPro" id="IPR008271">
    <property type="entry name" value="Ser/Thr_kinase_AS"/>
</dbReference>
<dbReference type="FunFam" id="3.30.200.20:FF:000042">
    <property type="entry name" value="Aurora kinase A"/>
    <property type="match status" value="1"/>
</dbReference>
<dbReference type="Gene3D" id="1.10.510.10">
    <property type="entry name" value="Transferase(Phosphotransferase) domain 1"/>
    <property type="match status" value="1"/>
</dbReference>
<dbReference type="PROSITE" id="PS00107">
    <property type="entry name" value="PROTEIN_KINASE_ATP"/>
    <property type="match status" value="1"/>
</dbReference>
<comment type="caution">
    <text evidence="6">The sequence shown here is derived from an EMBL/GenBank/DDBJ whole genome shotgun (WGS) entry which is preliminary data.</text>
</comment>
<feature type="domain" description="Protein kinase" evidence="5">
    <location>
        <begin position="74"/>
        <end position="332"/>
    </location>
</feature>
<dbReference type="Proteomes" id="UP000186817">
    <property type="component" value="Unassembled WGS sequence"/>
</dbReference>
<evidence type="ECO:0000256" key="1">
    <source>
        <dbReference type="ARBA" id="ARBA00022741"/>
    </source>
</evidence>
<dbReference type="PROSITE" id="PS00108">
    <property type="entry name" value="PROTEIN_KINASE_ST"/>
    <property type="match status" value="1"/>
</dbReference>
<dbReference type="InterPro" id="IPR054218">
    <property type="entry name" value="DUF6938"/>
</dbReference>
<dbReference type="SMART" id="SM00220">
    <property type="entry name" value="S_TKc"/>
    <property type="match status" value="1"/>
</dbReference>
<dbReference type="Pfam" id="PF22052">
    <property type="entry name" value="DUF6937"/>
    <property type="match status" value="1"/>
</dbReference>
<accession>A0A1Q9EAU2</accession>
<dbReference type="AlphaFoldDB" id="A0A1Q9EAU2"/>
<keyword evidence="2 3" id="KW-0067">ATP-binding</keyword>
<organism evidence="6 7">
    <name type="scientific">Symbiodinium microadriaticum</name>
    <name type="common">Dinoflagellate</name>
    <name type="synonym">Zooxanthella microadriatica</name>
    <dbReference type="NCBI Taxonomy" id="2951"/>
    <lineage>
        <taxon>Eukaryota</taxon>
        <taxon>Sar</taxon>
        <taxon>Alveolata</taxon>
        <taxon>Dinophyceae</taxon>
        <taxon>Suessiales</taxon>
        <taxon>Symbiodiniaceae</taxon>
        <taxon>Symbiodinium</taxon>
    </lineage>
</organism>
<evidence type="ECO:0000313" key="6">
    <source>
        <dbReference type="EMBL" id="OLQ04539.1"/>
    </source>
</evidence>
<dbReference type="EMBL" id="LSRX01000208">
    <property type="protein sequence ID" value="OLQ04539.1"/>
    <property type="molecule type" value="Genomic_DNA"/>
</dbReference>
<proteinExistence type="predicted"/>
<feature type="binding site" evidence="3">
    <location>
        <position position="103"/>
    </location>
    <ligand>
        <name>ATP</name>
        <dbReference type="ChEBI" id="CHEBI:30616"/>
    </ligand>
</feature>
<dbReference type="PROSITE" id="PS50011">
    <property type="entry name" value="PROTEIN_KINASE_DOM"/>
    <property type="match status" value="1"/>
</dbReference>
<dbReference type="InterPro" id="IPR011009">
    <property type="entry name" value="Kinase-like_dom_sf"/>
</dbReference>
<keyword evidence="7" id="KW-1185">Reference proteome</keyword>